<evidence type="ECO:0000313" key="4">
    <source>
        <dbReference type="EMBL" id="GLY89907.1"/>
    </source>
</evidence>
<keyword evidence="5" id="KW-1185">Reference proteome</keyword>
<evidence type="ECO:0000259" key="3">
    <source>
        <dbReference type="SMART" id="SM00822"/>
    </source>
</evidence>
<dbReference type="InterPro" id="IPR036291">
    <property type="entry name" value="NAD(P)-bd_dom_sf"/>
</dbReference>
<dbReference type="NCBIfam" id="NF005468">
    <property type="entry name" value="PRK07062.1"/>
    <property type="match status" value="1"/>
</dbReference>
<evidence type="ECO:0000256" key="2">
    <source>
        <dbReference type="ARBA" id="ARBA00023002"/>
    </source>
</evidence>
<accession>A0A9W6SCV2</accession>
<dbReference type="EMBL" id="BSTK01000014">
    <property type="protein sequence ID" value="GLY89907.1"/>
    <property type="molecule type" value="Genomic_DNA"/>
</dbReference>
<dbReference type="Proteomes" id="UP001165074">
    <property type="component" value="Unassembled WGS sequence"/>
</dbReference>
<evidence type="ECO:0000256" key="1">
    <source>
        <dbReference type="ARBA" id="ARBA00006484"/>
    </source>
</evidence>
<dbReference type="Pfam" id="PF13561">
    <property type="entry name" value="adh_short_C2"/>
    <property type="match status" value="1"/>
</dbReference>
<reference evidence="4" key="1">
    <citation type="submission" date="2023-03" db="EMBL/GenBank/DDBJ databases">
        <title>Actinoallomurus iriomotensis NBRC 103684.</title>
        <authorList>
            <person name="Ichikawa N."/>
            <person name="Sato H."/>
            <person name="Tonouchi N."/>
        </authorList>
    </citation>
    <scope>NUCLEOTIDE SEQUENCE</scope>
    <source>
        <strain evidence="4">NBRC 103684</strain>
    </source>
</reference>
<organism evidence="4 5">
    <name type="scientific">Actinoallomurus iriomotensis</name>
    <dbReference type="NCBI Taxonomy" id="478107"/>
    <lineage>
        <taxon>Bacteria</taxon>
        <taxon>Bacillati</taxon>
        <taxon>Actinomycetota</taxon>
        <taxon>Actinomycetes</taxon>
        <taxon>Streptosporangiales</taxon>
        <taxon>Thermomonosporaceae</taxon>
        <taxon>Actinoallomurus</taxon>
    </lineage>
</organism>
<gene>
    <name evidence="4" type="ORF">Airi02_078360</name>
</gene>
<dbReference type="PRINTS" id="PR00080">
    <property type="entry name" value="SDRFAMILY"/>
</dbReference>
<comment type="similarity">
    <text evidence="1">Belongs to the short-chain dehydrogenases/reductases (SDR) family.</text>
</comment>
<dbReference type="FunFam" id="3.40.50.720:FF:000084">
    <property type="entry name" value="Short-chain dehydrogenase reductase"/>
    <property type="match status" value="1"/>
</dbReference>
<dbReference type="SMART" id="SM00822">
    <property type="entry name" value="PKS_KR"/>
    <property type="match status" value="1"/>
</dbReference>
<dbReference type="Gene3D" id="3.40.50.720">
    <property type="entry name" value="NAD(P)-binding Rossmann-like Domain"/>
    <property type="match status" value="1"/>
</dbReference>
<dbReference type="PRINTS" id="PR00081">
    <property type="entry name" value="GDHRDH"/>
</dbReference>
<name>A0A9W6SCV2_9ACTN</name>
<proteinExistence type="inferred from homology"/>
<sequence length="260" mass="27358">MDLGLDGRAYVVTGASSGVGLATAAALLREGAHVAACARDEERLRRALDPLPRAAGARVFAAACDVVDGSAVEAFTVEAARRFGRIDGVVNNAGRSLMASVAETSETQWREEFDLKIFSVLNTIRAAEPYLRASDAPAVVNVNAILARQPEPRLGATSAARAALLNLTRTLSADLVPIRVNSVCLGLVDTGQWRRRYDTAATGQSYEEWSAGIAADRGIALGRLGRADEVAYPIVALLSPRASYITGSTVDVGGGVSRYV</sequence>
<dbReference type="PANTHER" id="PTHR43477">
    <property type="entry name" value="DIHYDROANTICAPSIN 7-DEHYDROGENASE"/>
    <property type="match status" value="1"/>
</dbReference>
<comment type="caution">
    <text evidence="4">The sequence shown here is derived from an EMBL/GenBank/DDBJ whole genome shotgun (WGS) entry which is preliminary data.</text>
</comment>
<dbReference type="PANTHER" id="PTHR43477:SF1">
    <property type="entry name" value="DIHYDROANTICAPSIN 7-DEHYDROGENASE"/>
    <property type="match status" value="1"/>
</dbReference>
<dbReference type="InterPro" id="IPR057326">
    <property type="entry name" value="KR_dom"/>
</dbReference>
<feature type="domain" description="Ketoreductase" evidence="3">
    <location>
        <begin position="8"/>
        <end position="196"/>
    </location>
</feature>
<keyword evidence="2" id="KW-0560">Oxidoreductase</keyword>
<dbReference type="GO" id="GO:0016491">
    <property type="term" value="F:oxidoreductase activity"/>
    <property type="evidence" value="ECO:0007669"/>
    <property type="project" value="UniProtKB-KW"/>
</dbReference>
<dbReference type="InterPro" id="IPR002347">
    <property type="entry name" value="SDR_fam"/>
</dbReference>
<dbReference type="AlphaFoldDB" id="A0A9W6SCV2"/>
<evidence type="ECO:0000313" key="5">
    <source>
        <dbReference type="Proteomes" id="UP001165074"/>
    </source>
</evidence>
<dbReference type="SUPFAM" id="SSF51735">
    <property type="entry name" value="NAD(P)-binding Rossmann-fold domains"/>
    <property type="match status" value="1"/>
</dbReference>
<dbReference type="RefSeq" id="WP_285580452.1">
    <property type="nucleotide sequence ID" value="NZ_BSTK01000014.1"/>
</dbReference>
<dbReference type="InterPro" id="IPR051122">
    <property type="entry name" value="SDR_DHRS6-like"/>
</dbReference>
<protein>
    <submittedName>
        <fullName evidence="4">Short chain dehydrogenase</fullName>
    </submittedName>
</protein>